<evidence type="ECO:0000313" key="2">
    <source>
        <dbReference type="Proteomes" id="UP001521184"/>
    </source>
</evidence>
<gene>
    <name evidence="1" type="ORF">SLS58_003589</name>
</gene>
<keyword evidence="2" id="KW-1185">Reference proteome</keyword>
<dbReference type="EMBL" id="JAKEKT020000018">
    <property type="protein sequence ID" value="KAL1645705.1"/>
    <property type="molecule type" value="Genomic_DNA"/>
</dbReference>
<organism evidence="1 2">
    <name type="scientific">Diplodia intermedia</name>
    <dbReference type="NCBI Taxonomy" id="856260"/>
    <lineage>
        <taxon>Eukaryota</taxon>
        <taxon>Fungi</taxon>
        <taxon>Dikarya</taxon>
        <taxon>Ascomycota</taxon>
        <taxon>Pezizomycotina</taxon>
        <taxon>Dothideomycetes</taxon>
        <taxon>Dothideomycetes incertae sedis</taxon>
        <taxon>Botryosphaeriales</taxon>
        <taxon>Botryosphaeriaceae</taxon>
        <taxon>Diplodia</taxon>
    </lineage>
</organism>
<reference evidence="1 2" key="1">
    <citation type="journal article" date="2023" name="Plant Dis.">
        <title>First Report of Diplodia intermedia Causing Canker and Dieback Diseases on Apple Trees in Canada.</title>
        <authorList>
            <person name="Ellouze W."/>
            <person name="Ilyukhin E."/>
            <person name="Sulman M."/>
            <person name="Ali S."/>
        </authorList>
    </citation>
    <scope>NUCLEOTIDE SEQUENCE [LARGE SCALE GENOMIC DNA]</scope>
    <source>
        <strain evidence="1 2">M45-28</strain>
    </source>
</reference>
<comment type="caution">
    <text evidence="1">The sequence shown here is derived from an EMBL/GenBank/DDBJ whole genome shotgun (WGS) entry which is preliminary data.</text>
</comment>
<proteinExistence type="predicted"/>
<protein>
    <submittedName>
        <fullName evidence="1">Uncharacterized protein</fullName>
    </submittedName>
</protein>
<evidence type="ECO:0000313" key="1">
    <source>
        <dbReference type="EMBL" id="KAL1645705.1"/>
    </source>
</evidence>
<accession>A0ABR3TWB6</accession>
<name>A0ABR3TWB6_9PEZI</name>
<sequence length="320" mass="35366">MPPGVEFTNNSCTTAHKPHLTFLTYDQVPYPHHLTRVIHTSDFIYRGPALETSLLEQASSQTHLFNLAIGRGIAGTFSPILLNAPAGSVQQVNLQDWVNGNLKGEHLDNAFWAPLVRLLEYVKEQWMEKDHGQAKERKCYELTVRAIQFGHGQGLMETRPFWHTEWWYPGDWQQPDSPVTAEDHSYEQPRFNVDRTPTLHVGTPTDEAKAHEAPATRVMAQLAGDGTLFMDDPFAVAALVRNSSDGIGHAVRASREGELVVWSVEDGGKGLGPVYAAPPMGAFQQAKAELIGGDRVFVSLVVGTEEQVRKMGSGLFGKGR</sequence>
<dbReference type="Proteomes" id="UP001521184">
    <property type="component" value="Unassembled WGS sequence"/>
</dbReference>